<dbReference type="InterPro" id="IPR032818">
    <property type="entry name" value="DedA-like"/>
</dbReference>
<dbReference type="PANTHER" id="PTHR30353">
    <property type="entry name" value="INNER MEMBRANE PROTEIN DEDA-RELATED"/>
    <property type="match status" value="1"/>
</dbReference>
<reference evidence="2 3" key="1">
    <citation type="submission" date="2021-03" db="EMBL/GenBank/DDBJ databases">
        <title>Sequencing the genomes of 1000 actinobacteria strains.</title>
        <authorList>
            <person name="Klenk H.-P."/>
        </authorList>
    </citation>
    <scope>NUCLEOTIDE SEQUENCE [LARGE SCALE GENOMIC DNA]</scope>
    <source>
        <strain evidence="2 3">DSM 45256</strain>
    </source>
</reference>
<keyword evidence="1" id="KW-1003">Cell membrane</keyword>
<name>A0ABS4VL03_9PSEU</name>
<comment type="subcellular location">
    <subcellularLocation>
        <location evidence="1">Cell membrane</location>
        <topology evidence="1">Multi-pass membrane protein</topology>
    </subcellularLocation>
</comment>
<comment type="caution">
    <text evidence="2">The sequence shown here is derived from an EMBL/GenBank/DDBJ whole genome shotgun (WGS) entry which is preliminary data.</text>
</comment>
<accession>A0ABS4VL03</accession>
<dbReference type="RefSeq" id="WP_210024634.1">
    <property type="nucleotide sequence ID" value="NZ_JAGINU010000001.1"/>
</dbReference>
<feature type="transmembrane region" description="Helical" evidence="1">
    <location>
        <begin position="138"/>
        <end position="161"/>
    </location>
</feature>
<sequence length="203" mass="20362">MIADVLFSVAGSLGPGVLVVAALVLVAESGLLIGVVLPGISVTVGLGVLAGTGVVPAPAGGAAAVAAAVAGPSLGYWRARRHGIAGLREDGRVPAPVRRILALAQDRPGLAVLVGQWFAVARTLVPRLAGHTLTYPRFAALSVPVAAGWALATFGLGLLLVTGSTAAARVVSAQQTLASLLLAGLVGVLLWTVVRSIRRARRA</sequence>
<dbReference type="PANTHER" id="PTHR30353:SF15">
    <property type="entry name" value="INNER MEMBRANE PROTEIN YABI"/>
    <property type="match status" value="1"/>
</dbReference>
<gene>
    <name evidence="2" type="ORF">JOF36_000304</name>
</gene>
<keyword evidence="1" id="KW-0812">Transmembrane</keyword>
<evidence type="ECO:0000256" key="1">
    <source>
        <dbReference type="RuleBase" id="RU367016"/>
    </source>
</evidence>
<feature type="transmembrane region" description="Helical" evidence="1">
    <location>
        <begin position="6"/>
        <end position="26"/>
    </location>
</feature>
<keyword evidence="3" id="KW-1185">Reference proteome</keyword>
<protein>
    <submittedName>
        <fullName evidence="2">Membrane-associated protein</fullName>
    </submittedName>
</protein>
<proteinExistence type="inferred from homology"/>
<dbReference type="Proteomes" id="UP001519295">
    <property type="component" value="Unassembled WGS sequence"/>
</dbReference>
<comment type="similarity">
    <text evidence="1">Belongs to the DedA family.</text>
</comment>
<feature type="transmembrane region" description="Helical" evidence="1">
    <location>
        <begin position="173"/>
        <end position="194"/>
    </location>
</feature>
<keyword evidence="1" id="KW-1133">Transmembrane helix</keyword>
<dbReference type="EMBL" id="JAGINU010000001">
    <property type="protein sequence ID" value="MBP2364608.1"/>
    <property type="molecule type" value="Genomic_DNA"/>
</dbReference>
<organism evidence="2 3">
    <name type="scientific">Pseudonocardia parietis</name>
    <dbReference type="NCBI Taxonomy" id="570936"/>
    <lineage>
        <taxon>Bacteria</taxon>
        <taxon>Bacillati</taxon>
        <taxon>Actinomycetota</taxon>
        <taxon>Actinomycetes</taxon>
        <taxon>Pseudonocardiales</taxon>
        <taxon>Pseudonocardiaceae</taxon>
        <taxon>Pseudonocardia</taxon>
    </lineage>
</organism>
<evidence type="ECO:0000313" key="2">
    <source>
        <dbReference type="EMBL" id="MBP2364608.1"/>
    </source>
</evidence>
<feature type="transmembrane region" description="Helical" evidence="1">
    <location>
        <begin position="57"/>
        <end position="77"/>
    </location>
</feature>
<keyword evidence="1" id="KW-0472">Membrane</keyword>
<evidence type="ECO:0000313" key="3">
    <source>
        <dbReference type="Proteomes" id="UP001519295"/>
    </source>
</evidence>
<feature type="transmembrane region" description="Helical" evidence="1">
    <location>
        <begin position="31"/>
        <end position="51"/>
    </location>
</feature>